<evidence type="ECO:0000313" key="2">
    <source>
        <dbReference type="EMBL" id="EYC50888.1"/>
    </source>
</evidence>
<comment type="caution">
    <text evidence="2">The sequence shown here is derived from an EMBL/GenBank/DDBJ whole genome shotgun (WGS) entry which is preliminary data.</text>
</comment>
<accession>A0A016XI39</accession>
<keyword evidence="2" id="KW-0378">Hydrolase</keyword>
<dbReference type="Proteomes" id="UP000023268">
    <property type="component" value="Unassembled WGS sequence"/>
</dbReference>
<feature type="domain" description="AB hydrolase-1" evidence="1">
    <location>
        <begin position="6"/>
        <end position="228"/>
    </location>
</feature>
<gene>
    <name evidence="2" type="ORF">AZ34_07250</name>
</gene>
<dbReference type="EMBL" id="JEMG01000001">
    <property type="protein sequence ID" value="EYC50888.1"/>
    <property type="molecule type" value="Genomic_DNA"/>
</dbReference>
<name>A0A016XI39_9BURK</name>
<proteinExistence type="predicted"/>
<dbReference type="GO" id="GO:0016787">
    <property type="term" value="F:hydrolase activity"/>
    <property type="evidence" value="ECO:0007669"/>
    <property type="project" value="UniProtKB-KW"/>
</dbReference>
<dbReference type="SUPFAM" id="SSF53474">
    <property type="entry name" value="alpha/beta-Hydrolases"/>
    <property type="match status" value="1"/>
</dbReference>
<dbReference type="eggNOG" id="COG2267">
    <property type="taxonomic scope" value="Bacteria"/>
</dbReference>
<dbReference type="InterPro" id="IPR000073">
    <property type="entry name" value="AB_hydrolase_1"/>
</dbReference>
<organism evidence="2 3">
    <name type="scientific">Hylemonella gracilis str. Niagara R</name>
    <dbReference type="NCBI Taxonomy" id="1458275"/>
    <lineage>
        <taxon>Bacteria</taxon>
        <taxon>Pseudomonadati</taxon>
        <taxon>Pseudomonadota</taxon>
        <taxon>Betaproteobacteria</taxon>
        <taxon>Burkholderiales</taxon>
        <taxon>Comamonadaceae</taxon>
        <taxon>Hylemonella</taxon>
    </lineage>
</organism>
<dbReference type="InterPro" id="IPR029058">
    <property type="entry name" value="AB_hydrolase_fold"/>
</dbReference>
<dbReference type="AlphaFoldDB" id="A0A016XI39"/>
<dbReference type="STRING" id="1458275.AZ34_07250"/>
<reference evidence="2 3" key="1">
    <citation type="submission" date="2014-02" db="EMBL/GenBank/DDBJ databases">
        <title>Draft Genome of Hylemonella gracilis isolated from the Niagara River.</title>
        <authorList>
            <person name="Pawlowski D.R."/>
            <person name="Koudelka G.B."/>
        </authorList>
    </citation>
    <scope>NUCLEOTIDE SEQUENCE [LARGE SCALE GENOMIC DNA]</scope>
    <source>
        <strain evidence="2 3">Niagara R</strain>
    </source>
</reference>
<dbReference type="PANTHER" id="PTHR43798:SF29">
    <property type="entry name" value="AB HYDROLASE-1 DOMAIN-CONTAINING PROTEIN"/>
    <property type="match status" value="1"/>
</dbReference>
<dbReference type="InterPro" id="IPR050266">
    <property type="entry name" value="AB_hydrolase_sf"/>
</dbReference>
<evidence type="ECO:0000313" key="3">
    <source>
        <dbReference type="Proteomes" id="UP000023268"/>
    </source>
</evidence>
<dbReference type="Gene3D" id="3.40.50.1820">
    <property type="entry name" value="alpha/beta hydrolase"/>
    <property type="match status" value="1"/>
</dbReference>
<dbReference type="Pfam" id="PF12697">
    <property type="entry name" value="Abhydrolase_6"/>
    <property type="match status" value="1"/>
</dbReference>
<protein>
    <submittedName>
        <fullName evidence="2">Alpha/beta hydrolase</fullName>
    </submittedName>
</protein>
<evidence type="ECO:0000259" key="1">
    <source>
        <dbReference type="Pfam" id="PF12697"/>
    </source>
</evidence>
<dbReference type="PANTHER" id="PTHR43798">
    <property type="entry name" value="MONOACYLGLYCEROL LIPASE"/>
    <property type="match status" value="1"/>
</dbReference>
<sequence>MPTLMLLPGLNCDAAVWAPQVAALKKQVNCVVPAWGLRDSLTAMAEQALAEAPTERFALAGHSMGGRVALEVMRLAPQRVTHLALLDTGTHPLAAGEAGEKEKAGRLALLKIAREQGMRAMAREWAKGMVHPDRIGSPLFEEVLDMFDRGSAAQYAAQINALLNRLDATPLLPKIQCPTLVLTGREDAWSGPAQHEAMAAAITGAKLVLVEHSGHMTTLEQPEAVNRAFAQWLKI</sequence>
<dbReference type="PRINTS" id="PR00111">
    <property type="entry name" value="ABHYDROLASE"/>
</dbReference>